<feature type="non-terminal residue" evidence="1">
    <location>
        <position position="1"/>
    </location>
</feature>
<feature type="non-terminal residue" evidence="1">
    <location>
        <position position="117"/>
    </location>
</feature>
<organism evidence="1">
    <name type="scientific">Nothobranchius kuhntae</name>
    <name type="common">Beira killifish</name>
    <dbReference type="NCBI Taxonomy" id="321403"/>
    <lineage>
        <taxon>Eukaryota</taxon>
        <taxon>Metazoa</taxon>
        <taxon>Chordata</taxon>
        <taxon>Craniata</taxon>
        <taxon>Vertebrata</taxon>
        <taxon>Euteleostomi</taxon>
        <taxon>Actinopterygii</taxon>
        <taxon>Neopterygii</taxon>
        <taxon>Teleostei</taxon>
        <taxon>Neoteleostei</taxon>
        <taxon>Acanthomorphata</taxon>
        <taxon>Ovalentaria</taxon>
        <taxon>Atherinomorphae</taxon>
        <taxon>Cyprinodontiformes</taxon>
        <taxon>Nothobranchiidae</taxon>
        <taxon>Nothobranchius</taxon>
    </lineage>
</organism>
<reference evidence="1" key="2">
    <citation type="submission" date="2016-06" db="EMBL/GenBank/DDBJ databases">
        <title>The genome of a short-lived fish provides insights into sex chromosome evolution and the genetic control of aging.</title>
        <authorList>
            <person name="Reichwald K."/>
            <person name="Felder M."/>
            <person name="Petzold A."/>
            <person name="Koch P."/>
            <person name="Groth M."/>
            <person name="Platzer M."/>
        </authorList>
    </citation>
    <scope>NUCLEOTIDE SEQUENCE</scope>
    <source>
        <tissue evidence="1">Brain</tissue>
    </source>
</reference>
<protein>
    <submittedName>
        <fullName evidence="1">Uncharacterized protein</fullName>
    </submittedName>
</protein>
<gene>
    <name evidence="1" type="primary">Nfu_g_1_024574</name>
</gene>
<evidence type="ECO:0000313" key="1">
    <source>
        <dbReference type="EMBL" id="SBR24520.1"/>
    </source>
</evidence>
<name>A0A1A8JWJ5_NOTKU</name>
<accession>A0A1A8JWJ5</accession>
<reference evidence="1" key="1">
    <citation type="submission" date="2016-05" db="EMBL/GenBank/DDBJ databases">
        <authorList>
            <person name="Lavstsen T."/>
            <person name="Jespersen J.S."/>
        </authorList>
    </citation>
    <scope>NUCLEOTIDE SEQUENCE</scope>
    <source>
        <tissue evidence="1">Brain</tissue>
    </source>
</reference>
<proteinExistence type="predicted"/>
<dbReference type="AlphaFoldDB" id="A0A1A8JWJ5"/>
<sequence>QPHYGPDPCRLTGGMVTVVRTRNLHKNLCGLCPLVRLSCCQTPKRQRKRLFLKQEHSSHCLHASTDPTKGITSYRTKKTPALRNISLENENVVIINQQPDAVNQVNMLQITDPTAHE</sequence>
<dbReference type="EMBL" id="HAEE01004500">
    <property type="protein sequence ID" value="SBR24520.1"/>
    <property type="molecule type" value="Transcribed_RNA"/>
</dbReference>